<sequence length="57" mass="6861">MQMSKWYAAMVALEWRYLKRSMSEASELHRARQRVAELERELKEIKMGNTRNKSDDT</sequence>
<keyword evidence="3" id="KW-1185">Reference proteome</keyword>
<dbReference type="EMBL" id="RBIN01000007">
    <property type="protein sequence ID" value="RKQ97101.1"/>
    <property type="molecule type" value="Genomic_DNA"/>
</dbReference>
<dbReference type="Proteomes" id="UP000281975">
    <property type="component" value="Unassembled WGS sequence"/>
</dbReference>
<gene>
    <name evidence="2" type="ORF">C7446_2520</name>
</gene>
<evidence type="ECO:0000313" key="3">
    <source>
        <dbReference type="Proteomes" id="UP000281975"/>
    </source>
</evidence>
<evidence type="ECO:0000256" key="1">
    <source>
        <dbReference type="SAM" id="Coils"/>
    </source>
</evidence>
<accession>A0A420WUH9</accession>
<feature type="coiled-coil region" evidence="1">
    <location>
        <begin position="21"/>
        <end position="48"/>
    </location>
</feature>
<comment type="caution">
    <text evidence="2">The sequence shown here is derived from an EMBL/GenBank/DDBJ whole genome shotgun (WGS) entry which is preliminary data.</text>
</comment>
<organism evidence="2 3">
    <name type="scientific">Kushneria sinocarnis</name>
    <dbReference type="NCBI Taxonomy" id="595502"/>
    <lineage>
        <taxon>Bacteria</taxon>
        <taxon>Pseudomonadati</taxon>
        <taxon>Pseudomonadota</taxon>
        <taxon>Gammaproteobacteria</taxon>
        <taxon>Oceanospirillales</taxon>
        <taxon>Halomonadaceae</taxon>
        <taxon>Kushneria</taxon>
    </lineage>
</organism>
<reference evidence="2 3" key="1">
    <citation type="submission" date="2018-10" db="EMBL/GenBank/DDBJ databases">
        <title>Genomic Encyclopedia of Type Strains, Phase IV (KMG-IV): sequencing the most valuable type-strain genomes for metagenomic binning, comparative biology and taxonomic classification.</title>
        <authorList>
            <person name="Goeker M."/>
        </authorList>
    </citation>
    <scope>NUCLEOTIDE SEQUENCE [LARGE SCALE GENOMIC DNA]</scope>
    <source>
        <strain evidence="2 3">DSM 23229</strain>
    </source>
</reference>
<evidence type="ECO:0000313" key="2">
    <source>
        <dbReference type="EMBL" id="RKQ97101.1"/>
    </source>
</evidence>
<proteinExistence type="predicted"/>
<keyword evidence="1" id="KW-0175">Coiled coil</keyword>
<name>A0A420WUH9_9GAMM</name>
<dbReference type="AlphaFoldDB" id="A0A420WUH9"/>
<protein>
    <submittedName>
        <fullName evidence="2">Uncharacterized protein</fullName>
    </submittedName>
</protein>